<dbReference type="InterPro" id="IPR049363">
    <property type="entry name" value="RMI1_N"/>
</dbReference>
<evidence type="ECO:0000256" key="7">
    <source>
        <dbReference type="ARBA" id="ARBA00022843"/>
    </source>
</evidence>
<evidence type="ECO:0000256" key="4">
    <source>
        <dbReference type="ARBA" id="ARBA00022499"/>
    </source>
</evidence>
<evidence type="ECO:0000256" key="9">
    <source>
        <dbReference type="ARBA" id="ARBA00023242"/>
    </source>
</evidence>
<dbReference type="GO" id="GO:0000166">
    <property type="term" value="F:nucleotide binding"/>
    <property type="evidence" value="ECO:0007669"/>
    <property type="project" value="InterPro"/>
</dbReference>
<dbReference type="PANTHER" id="PTHR14790">
    <property type="entry name" value="RECQ-MEDIATED GENOME INSTABILITY PROTEIN 1 RMI1"/>
    <property type="match status" value="1"/>
</dbReference>
<evidence type="ECO:0000313" key="17">
    <source>
        <dbReference type="Proteomes" id="UP000002281"/>
    </source>
</evidence>
<feature type="domain" description="RMI1 N-terminal" evidence="15">
    <location>
        <begin position="248"/>
        <end position="297"/>
    </location>
</feature>
<dbReference type="Pfam" id="PF16099">
    <property type="entry name" value="RMI1_C"/>
    <property type="match status" value="1"/>
</dbReference>
<keyword evidence="6" id="KW-0235">DNA replication</keyword>
<dbReference type="Gene3D" id="2.40.50.510">
    <property type="match status" value="1"/>
</dbReference>
<evidence type="ECO:0000259" key="13">
    <source>
        <dbReference type="Pfam" id="PF08585"/>
    </source>
</evidence>
<feature type="domain" description="RecQ-mediated genome instability protein 1 C-terminal OB-fold" evidence="14">
    <location>
        <begin position="724"/>
        <end position="859"/>
    </location>
</feature>
<dbReference type="Proteomes" id="UP000002281">
    <property type="component" value="Chromosome 23"/>
</dbReference>
<dbReference type="InterPro" id="IPR042470">
    <property type="entry name" value="RMI1_N_C_sf"/>
</dbReference>
<reference evidence="16 17" key="1">
    <citation type="journal article" date="2009" name="Science">
        <title>Genome sequence, comparative analysis, and population genetics of the domestic horse.</title>
        <authorList>
            <consortium name="Broad Institute Genome Sequencing Platform"/>
            <consortium name="Broad Institute Whole Genome Assembly Team"/>
            <person name="Wade C.M."/>
            <person name="Giulotto E."/>
            <person name="Sigurdsson S."/>
            <person name="Zoli M."/>
            <person name="Gnerre S."/>
            <person name="Imsland F."/>
            <person name="Lear T.L."/>
            <person name="Adelson D.L."/>
            <person name="Bailey E."/>
            <person name="Bellone R.R."/>
            <person name="Bloecker H."/>
            <person name="Distl O."/>
            <person name="Edgar R.C."/>
            <person name="Garber M."/>
            <person name="Leeb T."/>
            <person name="Mauceli E."/>
            <person name="MacLeod J.N."/>
            <person name="Penedo M.C.T."/>
            <person name="Raison J.M."/>
            <person name="Sharpe T."/>
            <person name="Vogel J."/>
            <person name="Andersson L."/>
            <person name="Antczak D.F."/>
            <person name="Biagi T."/>
            <person name="Binns M.M."/>
            <person name="Chowdhary B.P."/>
            <person name="Coleman S.J."/>
            <person name="Della Valle G."/>
            <person name="Fryc S."/>
            <person name="Guerin G."/>
            <person name="Hasegawa T."/>
            <person name="Hill E.W."/>
            <person name="Jurka J."/>
            <person name="Kiialainen A."/>
            <person name="Lindgren G."/>
            <person name="Liu J."/>
            <person name="Magnani E."/>
            <person name="Mickelson J.R."/>
            <person name="Murray J."/>
            <person name="Nergadze S.G."/>
            <person name="Onofrio R."/>
            <person name="Pedroni S."/>
            <person name="Piras M.F."/>
            <person name="Raudsepp T."/>
            <person name="Rocchi M."/>
            <person name="Roeed K.H."/>
            <person name="Ryder O.A."/>
            <person name="Searle S."/>
            <person name="Skow L."/>
            <person name="Swinburne J.E."/>
            <person name="Syvaenen A.C."/>
            <person name="Tozaki T."/>
            <person name="Valberg S.J."/>
            <person name="Vaudin M."/>
            <person name="White J.R."/>
            <person name="Zody M.C."/>
            <person name="Lander E.S."/>
            <person name="Lindblad-Toh K."/>
        </authorList>
    </citation>
    <scope>NUCLEOTIDE SEQUENCE [LARGE SCALE GENOMIC DNA]</scope>
    <source>
        <strain evidence="16 17">Thoroughbred</strain>
    </source>
</reference>
<dbReference type="GO" id="GO:0071139">
    <property type="term" value="P:resolution of DNA recombination intermediates"/>
    <property type="evidence" value="ECO:0007669"/>
    <property type="project" value="Ensembl"/>
</dbReference>
<dbReference type="GO" id="GO:0042593">
    <property type="term" value="P:glucose homeostasis"/>
    <property type="evidence" value="ECO:0007669"/>
    <property type="project" value="Ensembl"/>
</dbReference>
<dbReference type="GO" id="GO:0031422">
    <property type="term" value="C:RecQ family helicase-topoisomerase III complex"/>
    <property type="evidence" value="ECO:0000318"/>
    <property type="project" value="GO_Central"/>
</dbReference>
<dbReference type="GO" id="GO:0016604">
    <property type="term" value="C:nuclear body"/>
    <property type="evidence" value="ECO:0000318"/>
    <property type="project" value="GO_Central"/>
</dbReference>
<dbReference type="InterPro" id="IPR044881">
    <property type="entry name" value="RMI1_N_N_sf"/>
</dbReference>
<evidence type="ECO:0000259" key="15">
    <source>
        <dbReference type="Pfam" id="PF21000"/>
    </source>
</evidence>
<dbReference type="GO" id="GO:0000712">
    <property type="term" value="P:resolution of meiotic recombination intermediates"/>
    <property type="evidence" value="ECO:0000318"/>
    <property type="project" value="GO_Central"/>
</dbReference>
<dbReference type="FunFam" id="2.40.50.770:FF:000002">
    <property type="entry name" value="recQ-mediated genome instability protein 1"/>
    <property type="match status" value="1"/>
</dbReference>
<dbReference type="GO" id="GO:0009749">
    <property type="term" value="P:response to glucose"/>
    <property type="evidence" value="ECO:0007669"/>
    <property type="project" value="Ensembl"/>
</dbReference>
<dbReference type="PANTHER" id="PTHR14790:SF15">
    <property type="entry name" value="RECQ-MEDIATED GENOME INSTABILITY PROTEIN 1"/>
    <property type="match status" value="1"/>
</dbReference>
<comment type="subunit">
    <text evidence="11">Component of the RMI complex, containing at least TOP3A, RMI1 and RMI2. The RMI complex interacts with BLM. Directly interacts with RMI2 and TOP3A. May bind DHJ. Interacts (via N-terminal region) with BLM; the interaction is direct.</text>
</comment>
<dbReference type="InterPro" id="IPR032199">
    <property type="entry name" value="RMI1_C"/>
</dbReference>
<dbReference type="GO" id="GO:0035264">
    <property type="term" value="P:multicellular organism growth"/>
    <property type="evidence" value="ECO:0007669"/>
    <property type="project" value="Ensembl"/>
</dbReference>
<evidence type="ECO:0000256" key="1">
    <source>
        <dbReference type="ARBA" id="ARBA00004123"/>
    </source>
</evidence>
<comment type="similarity">
    <text evidence="2">Belongs to the RMI1 family.</text>
</comment>
<feature type="compositionally biased region" description="Polar residues" evidence="12">
    <location>
        <begin position="83"/>
        <end position="93"/>
    </location>
</feature>
<feature type="region of interest" description="Disordered" evidence="12">
    <location>
        <begin position="691"/>
        <end position="710"/>
    </location>
</feature>
<evidence type="ECO:0000256" key="10">
    <source>
        <dbReference type="ARBA" id="ARBA00024977"/>
    </source>
</evidence>
<keyword evidence="9" id="KW-0539">Nucleus</keyword>
<evidence type="ECO:0000256" key="11">
    <source>
        <dbReference type="ARBA" id="ARBA00064990"/>
    </source>
</evidence>
<feature type="compositionally biased region" description="Polar residues" evidence="12">
    <location>
        <begin position="507"/>
        <end position="520"/>
    </location>
</feature>
<evidence type="ECO:0000256" key="6">
    <source>
        <dbReference type="ARBA" id="ARBA00022705"/>
    </source>
</evidence>
<dbReference type="GO" id="GO:0002023">
    <property type="term" value="P:reduction of food intake in response to dietary excess"/>
    <property type="evidence" value="ECO:0007669"/>
    <property type="project" value="Ensembl"/>
</dbReference>
<keyword evidence="4" id="KW-1017">Isopeptide bond</keyword>
<evidence type="ECO:0000313" key="16">
    <source>
        <dbReference type="Ensembl" id="ENSECAP00000071525.1"/>
    </source>
</evidence>
<feature type="region of interest" description="Disordered" evidence="12">
    <location>
        <begin position="1"/>
        <end position="132"/>
    </location>
</feature>
<proteinExistence type="inferred from homology"/>
<evidence type="ECO:0000256" key="5">
    <source>
        <dbReference type="ARBA" id="ARBA00022553"/>
    </source>
</evidence>
<dbReference type="Ensembl" id="ENSECAT00000136897.1">
    <property type="protein sequence ID" value="ENSECAP00000071525.1"/>
    <property type="gene ID" value="ENSECAG00000002456.3"/>
</dbReference>
<keyword evidence="8" id="KW-0007">Acetylation</keyword>
<comment type="subcellular location">
    <subcellularLocation>
        <location evidence="1">Nucleus</location>
    </subcellularLocation>
</comment>
<name>A0A9L0SBX4_HORSE</name>
<reference evidence="16" key="3">
    <citation type="submission" date="2025-09" db="UniProtKB">
        <authorList>
            <consortium name="Ensembl"/>
        </authorList>
    </citation>
    <scope>IDENTIFICATION</scope>
    <source>
        <strain evidence="16">Thoroughbred</strain>
    </source>
</reference>
<comment type="function">
    <text evidence="10">Essential component of the RMI complex, a complex that plays an important role in the processing of homologous recombination intermediates to limit DNA crossover formation in cells. Promotes TOP3A binding to double Holliday junctions (DHJ) and hence stimulates TOP3A-mediated dissolution. Required for BLM phosphorylation during mitosis. Within the BLM complex, required for BLM and TOP3A stability.</text>
</comment>
<organism evidence="16 17">
    <name type="scientific">Equus caballus</name>
    <name type="common">Horse</name>
    <dbReference type="NCBI Taxonomy" id="9796"/>
    <lineage>
        <taxon>Eukaryota</taxon>
        <taxon>Metazoa</taxon>
        <taxon>Chordata</taxon>
        <taxon>Craniata</taxon>
        <taxon>Vertebrata</taxon>
        <taxon>Euteleostomi</taxon>
        <taxon>Mammalia</taxon>
        <taxon>Eutheria</taxon>
        <taxon>Laurasiatheria</taxon>
        <taxon>Perissodactyla</taxon>
        <taxon>Equidae</taxon>
        <taxon>Equus</taxon>
    </lineage>
</organism>
<evidence type="ECO:0000259" key="14">
    <source>
        <dbReference type="Pfam" id="PF16099"/>
    </source>
</evidence>
<dbReference type="Pfam" id="PF08585">
    <property type="entry name" value="RMI1_N_C"/>
    <property type="match status" value="1"/>
</dbReference>
<gene>
    <name evidence="16" type="primary">RMI1</name>
</gene>
<feature type="domain" description="RecQ mediated genome instability protein 1 OB-fold" evidence="13">
    <location>
        <begin position="303"/>
        <end position="438"/>
    </location>
</feature>
<dbReference type="FunFam" id="2.40.50.510:FF:000001">
    <property type="entry name" value="RecQ-mediated genome instability protein 1"/>
    <property type="match status" value="1"/>
</dbReference>
<evidence type="ECO:0000256" key="12">
    <source>
        <dbReference type="SAM" id="MobiDB-lite"/>
    </source>
</evidence>
<keyword evidence="5" id="KW-0597">Phosphoprotein</keyword>
<feature type="compositionally biased region" description="Polar residues" evidence="12">
    <location>
        <begin position="16"/>
        <end position="26"/>
    </location>
</feature>
<sequence length="861" mass="96092">MPVPPLARYRDRQRPGNRSRNSQTRAVQRRTAPHPDPTGNGGPRNGDYVRLGGAERGPPPPPTTRSRALIPRALPPLRERQSNRGSPNRSTSPAPAPDPGRERPSAAGPTQRDSGVLHGLRCRPPAPSPSSTGVWVPKLRNYSSSDSICLATARSLQYHQEDCGYTLREMAEVCLLSVQLDLLYSIWEYLLTGPFLSSRGYKHSTEQTVPNPVIVPYVPVPNGNTCMIFFYLKEMNITSIALRVETWLLATWHVKVPLRWLEACINWIQEENDNVNLSQAQVNKQVFEQWLLTDLRDLEHPLLPDGILEVPKGELNGFFALQINSLVDVGQPAYSQIQKLRGKNTTNDLITAETQVTQKPWEAKPSRMLMLQLTDGVVQMQGMEYQSIPALYSDLPPGTKILIHGNISFRLGVLLLKPENVKVLGGEVDSLLEEYAQEKLLARLIGEPDPVASAIPNNSNQSIPRITDVLDPALGPSDEELLASLDESDELAANNDTSLERICFSTGSSSNTVPIRQSSFEPGLVISPRPKEKSPNQSMHFSDGELDDFSLEEALLLEETVQKEQMETKELQPLTLDRTMDETIERFSHKSKTLDNFSLICKNGNNNWNEKNSSEQMTNEDKSFICPSARDQNSSVFSVQRNVALPQDFTNKDKNSEIDDKVKQSISNSDGHSLNNKILNGELVTYVPKRSSQISDENDRHLQTHSLRSSENSTNLSITMDLYSPPFIYLSVLMASKPKEVITVKVKAFIVTLTGNLSASGGIWSITAKISDGTAYLDVDFVDEILTSLIGYSVPEMKKLKKDPLQYQKFLEGLQKCQRDLIDLCCLMTISFNPSLSKAMVLALQDVNMEHLENLKKRLNK</sequence>
<evidence type="ECO:0000256" key="3">
    <source>
        <dbReference type="ARBA" id="ARBA00018987"/>
    </source>
</evidence>
<reference evidence="16" key="2">
    <citation type="submission" date="2025-08" db="UniProtKB">
        <authorList>
            <consortium name="Ensembl"/>
        </authorList>
    </citation>
    <scope>IDENTIFICATION</scope>
    <source>
        <strain evidence="16">Thoroughbred</strain>
    </source>
</reference>
<dbReference type="GeneTree" id="ENSGT00940000161055"/>
<feature type="region of interest" description="Disordered" evidence="12">
    <location>
        <begin position="507"/>
        <end position="539"/>
    </location>
</feature>
<evidence type="ECO:0000256" key="2">
    <source>
        <dbReference type="ARBA" id="ARBA00006395"/>
    </source>
</evidence>
<dbReference type="AlphaFoldDB" id="A0A9L0SBX4"/>
<dbReference type="FunFam" id="1.10.8.1020:FF:000001">
    <property type="entry name" value="RecQ-mediated genome instability protein 1"/>
    <property type="match status" value="1"/>
</dbReference>
<dbReference type="InterPro" id="IPR013894">
    <property type="entry name" value="RMI1_OB"/>
</dbReference>
<keyword evidence="7" id="KW-0832">Ubl conjugation</keyword>
<dbReference type="Pfam" id="PF21000">
    <property type="entry name" value="RMI1_N_N"/>
    <property type="match status" value="1"/>
</dbReference>
<protein>
    <recommendedName>
        <fullName evidence="3">RecQ-mediated genome instability protein 1</fullName>
    </recommendedName>
</protein>
<keyword evidence="17" id="KW-1185">Reference proteome</keyword>
<dbReference type="Gene3D" id="2.40.50.770">
    <property type="entry name" value="RecQ-mediated genome instability protein Rmi1, C-terminal domain"/>
    <property type="match status" value="1"/>
</dbReference>
<accession>A0A9L0SBX4</accession>
<evidence type="ECO:0000256" key="8">
    <source>
        <dbReference type="ARBA" id="ARBA00022990"/>
    </source>
</evidence>
<dbReference type="GO" id="GO:0000724">
    <property type="term" value="P:double-strand break repair via homologous recombination"/>
    <property type="evidence" value="ECO:0000318"/>
    <property type="project" value="GO_Central"/>
</dbReference>
<dbReference type="SMART" id="SM01161">
    <property type="entry name" value="DUF1767"/>
    <property type="match status" value="1"/>
</dbReference>
<dbReference type="GO" id="GO:0006260">
    <property type="term" value="P:DNA replication"/>
    <property type="evidence" value="ECO:0007669"/>
    <property type="project" value="UniProtKB-KW"/>
</dbReference>
<dbReference type="Gene3D" id="1.10.8.1020">
    <property type="entry name" value="RecQ-mediated genome instability protein 1, N-terminal domain"/>
    <property type="match status" value="1"/>
</dbReference>